<gene>
    <name evidence="1" type="ORF">DAA48_21130</name>
</gene>
<reference evidence="1 2" key="1">
    <citation type="submission" date="2018-03" db="EMBL/GenBank/DDBJ databases">
        <title>Aeromonas veronii whole genome sequencing and analysis.</title>
        <authorList>
            <person name="Xie H."/>
            <person name="Liu T."/>
            <person name="Wang K."/>
        </authorList>
    </citation>
    <scope>NUCLEOTIDE SEQUENCE [LARGE SCALE GENOMIC DNA]</scope>
    <source>
        <strain evidence="1 2">XH.VA.1</strain>
    </source>
</reference>
<sequence>MKNEQILTRADGSQVKIVAELFTSPSVDFSIGNYVLFRPNAESKWSLCGDRPHPDHRSMSVDEYVKHGRPEMLQVASIAEILKVNRDLRLQFEALH</sequence>
<protein>
    <submittedName>
        <fullName evidence="1">Uncharacterized protein</fullName>
    </submittedName>
</protein>
<evidence type="ECO:0000313" key="1">
    <source>
        <dbReference type="EMBL" id="PTH79207.1"/>
    </source>
</evidence>
<dbReference type="EMBL" id="PZKL01000045">
    <property type="protein sequence ID" value="PTH79207.1"/>
    <property type="molecule type" value="Genomic_DNA"/>
</dbReference>
<proteinExistence type="predicted"/>
<accession>A0A2T4MX75</accession>
<organism evidence="1 2">
    <name type="scientific">Aeromonas veronii</name>
    <dbReference type="NCBI Taxonomy" id="654"/>
    <lineage>
        <taxon>Bacteria</taxon>
        <taxon>Pseudomonadati</taxon>
        <taxon>Pseudomonadota</taxon>
        <taxon>Gammaproteobacteria</taxon>
        <taxon>Aeromonadales</taxon>
        <taxon>Aeromonadaceae</taxon>
        <taxon>Aeromonas</taxon>
    </lineage>
</organism>
<dbReference type="RefSeq" id="WP_107684853.1">
    <property type="nucleotide sequence ID" value="NZ_PZKL01000045.1"/>
</dbReference>
<comment type="caution">
    <text evidence="1">The sequence shown here is derived from an EMBL/GenBank/DDBJ whole genome shotgun (WGS) entry which is preliminary data.</text>
</comment>
<dbReference type="Proteomes" id="UP000241986">
    <property type="component" value="Unassembled WGS sequence"/>
</dbReference>
<dbReference type="AlphaFoldDB" id="A0A2T4MX75"/>
<evidence type="ECO:0000313" key="2">
    <source>
        <dbReference type="Proteomes" id="UP000241986"/>
    </source>
</evidence>
<name>A0A2T4MX75_AERVE</name>